<dbReference type="Pfam" id="PF03195">
    <property type="entry name" value="LOB"/>
    <property type="match status" value="1"/>
</dbReference>
<organism evidence="3 4">
    <name type="scientific">Taxus chinensis</name>
    <name type="common">Chinese yew</name>
    <name type="synonym">Taxus wallichiana var. chinensis</name>
    <dbReference type="NCBI Taxonomy" id="29808"/>
    <lineage>
        <taxon>Eukaryota</taxon>
        <taxon>Viridiplantae</taxon>
        <taxon>Streptophyta</taxon>
        <taxon>Embryophyta</taxon>
        <taxon>Tracheophyta</taxon>
        <taxon>Spermatophyta</taxon>
        <taxon>Pinopsida</taxon>
        <taxon>Pinidae</taxon>
        <taxon>Conifers II</taxon>
        <taxon>Cupressales</taxon>
        <taxon>Taxaceae</taxon>
        <taxon>Taxus</taxon>
    </lineage>
</organism>
<name>A0AA38F092_TAXCH</name>
<comment type="caution">
    <text evidence="3">The sequence shown here is derived from an EMBL/GenBank/DDBJ whole genome shotgun (WGS) entry which is preliminary data.</text>
</comment>
<dbReference type="PROSITE" id="PS50891">
    <property type="entry name" value="LOB"/>
    <property type="match status" value="1"/>
</dbReference>
<feature type="non-terminal residue" evidence="3">
    <location>
        <position position="291"/>
    </location>
</feature>
<dbReference type="PANTHER" id="PTHR31304">
    <property type="entry name" value="LOB DOMAIN-CONTAINING PROTEIN 38"/>
    <property type="match status" value="1"/>
</dbReference>
<dbReference type="EMBL" id="JAHRHJ020003813">
    <property type="protein sequence ID" value="KAH9288579.1"/>
    <property type="molecule type" value="Genomic_DNA"/>
</dbReference>
<evidence type="ECO:0000313" key="4">
    <source>
        <dbReference type="Proteomes" id="UP000824469"/>
    </source>
</evidence>
<dbReference type="GO" id="GO:0010468">
    <property type="term" value="P:regulation of gene expression"/>
    <property type="evidence" value="ECO:0007669"/>
    <property type="project" value="TreeGrafter"/>
</dbReference>
<dbReference type="InterPro" id="IPR004883">
    <property type="entry name" value="LOB"/>
</dbReference>
<gene>
    <name evidence="3" type="ORF">KI387_032696</name>
</gene>
<comment type="similarity">
    <text evidence="1">Belongs to the LOB domain-containing protein family.</text>
</comment>
<evidence type="ECO:0000259" key="2">
    <source>
        <dbReference type="PROSITE" id="PS50891"/>
    </source>
</evidence>
<evidence type="ECO:0000256" key="1">
    <source>
        <dbReference type="ARBA" id="ARBA00005474"/>
    </source>
</evidence>
<proteinExistence type="inferred from homology"/>
<dbReference type="Proteomes" id="UP000824469">
    <property type="component" value="Unassembled WGS sequence"/>
</dbReference>
<evidence type="ECO:0000313" key="3">
    <source>
        <dbReference type="EMBL" id="KAH9288579.1"/>
    </source>
</evidence>
<dbReference type="AlphaFoldDB" id="A0AA38F092"/>
<reference evidence="3 4" key="1">
    <citation type="journal article" date="2021" name="Nat. Plants">
        <title>The Taxus genome provides insights into paclitaxel biosynthesis.</title>
        <authorList>
            <person name="Xiong X."/>
            <person name="Gou J."/>
            <person name="Liao Q."/>
            <person name="Li Y."/>
            <person name="Zhou Q."/>
            <person name="Bi G."/>
            <person name="Li C."/>
            <person name="Du R."/>
            <person name="Wang X."/>
            <person name="Sun T."/>
            <person name="Guo L."/>
            <person name="Liang H."/>
            <person name="Lu P."/>
            <person name="Wu Y."/>
            <person name="Zhang Z."/>
            <person name="Ro D.K."/>
            <person name="Shang Y."/>
            <person name="Huang S."/>
            <person name="Yan J."/>
        </authorList>
    </citation>
    <scope>NUCLEOTIDE SEQUENCE [LARGE SCALE GENOMIC DNA]</scope>
    <source>
        <strain evidence="3">Ta-2019</strain>
    </source>
</reference>
<sequence>MRLSCNGCRVLRKGCSDSCTLRPCLEWLKSAEAQANATVFLAKFYGRSGLMKLLNSGPNHLRSVVFRSLLYEACGRMVNPIHGSLGLQLSGNWHVCQAAVESVLEGQVLQMHEEPVDSINAPLISESTDIKPSISQLIDLTFTEKPLKPKNKGRFKRPVHRKSMSTHVTTDSQGCNLEWHASYLKEFESMFQIVQEEVEPPEIRGEEPVEEIFHKSISDMETTSDDSCKNSEEIDENSLQLELQLGSPVSHETVQQPHHFILCNSHWSTVTSCKDPSLNMASLNLVLSHPA</sequence>
<accession>A0AA38F092</accession>
<protein>
    <recommendedName>
        <fullName evidence="2">LOB domain-containing protein</fullName>
    </recommendedName>
</protein>
<keyword evidence="4" id="KW-1185">Reference proteome</keyword>
<feature type="domain" description="LOB" evidence="2">
    <location>
        <begin position="3"/>
        <end position="109"/>
    </location>
</feature>
<dbReference type="PANTHER" id="PTHR31304:SF73">
    <property type="entry name" value="OS01G0511000 PROTEIN"/>
    <property type="match status" value="1"/>
</dbReference>